<dbReference type="STRING" id="266779.Meso_0225"/>
<dbReference type="eggNOG" id="COG2268">
    <property type="taxonomic scope" value="Bacteria"/>
</dbReference>
<gene>
    <name evidence="3" type="ordered locus">Meso_0225</name>
</gene>
<organism evidence="3">
    <name type="scientific">Chelativorans sp. (strain BNC1)</name>
    <dbReference type="NCBI Taxonomy" id="266779"/>
    <lineage>
        <taxon>Bacteria</taxon>
        <taxon>Pseudomonadati</taxon>
        <taxon>Pseudomonadota</taxon>
        <taxon>Alphaproteobacteria</taxon>
        <taxon>Hyphomicrobiales</taxon>
        <taxon>Phyllobacteriaceae</taxon>
        <taxon>Chelativorans</taxon>
    </lineage>
</organism>
<sequence>MADALETEYADTLEVENDPKSSARVLAAIKKAERALNDWQALCDRIDDIYSRRELYSEDWIDPDYDLFWASMEIMKPAVYARPPVPVVSPQFKDRRKLQNVTAELLERSVISGFDRTCIDEAMCCTRDDLIFYNRGQLWLTYETDEKGGGQRVVVDHVDRKDFLHPPARKWSEVPWVAKRAWMTKSEMRKRFRKTSGDAYMDAKLATPSPQQRDDDGGADHSKKAGVWEVWHKRDNRVYWVAEGVSVMLDEGEPHLKLRGFFPCPRPAYGTLRPRTLVPVPDYLRYAGHFKKIDSLTRRIYALLDMVRMKGLIPAGGDVGDTVEELLRNDSDTAMLVPVPQAALTSGTGDFVQWMPLAELAQAIQGLIEARRELFSDYDRLSGISDIMRGETEADETLGAQQLKSQYGSVRVREKIDELQRIARDVTQIAAEIMADNFSRDTLLEMSQMEIPTKDDIEKRVQEIENAAEEEMNKLGEQARQAMQQAQQSGQQPDPNQTKQQLQQAQQQIVGKYGPMLKEASEQVPIEDVMDLLRNDKARGFAFEVATDSTILTDELQEKQQRNEFLTVFTGASRGLIALAGMGEPAAKLAGEVLKFVLQPYRVGRELNSVIDEFIDSAPQMAQAVQGGEGGEAEKAIAEANAKIAEAELGKAQAAIKKVDADTQLKTFELQQKQQAAAVEAQQDRERFQLEIADTQGKLKETAARIDKIMAEIRKMGVDAQNQTRKEDREDFKATTEVQMRATDQAMQAENAEREAAFRAQDGQRADRQQDFTERSSDRQMSLAERQAEREGAE</sequence>
<accession>Q11LU6</accession>
<dbReference type="OrthoDB" id="7224166at2"/>
<dbReference type="HOGENOM" id="CLU_019404_0_0_5"/>
<evidence type="ECO:0000256" key="1">
    <source>
        <dbReference type="SAM" id="Coils"/>
    </source>
</evidence>
<protein>
    <recommendedName>
        <fullName evidence="4">Portal protein</fullName>
    </recommendedName>
</protein>
<feature type="region of interest" description="Disordered" evidence="2">
    <location>
        <begin position="477"/>
        <end position="505"/>
    </location>
</feature>
<feature type="region of interest" description="Disordered" evidence="2">
    <location>
        <begin position="745"/>
        <end position="794"/>
    </location>
</feature>
<dbReference type="AlphaFoldDB" id="Q11LU6"/>
<proteinExistence type="predicted"/>
<dbReference type="KEGG" id="mes:Meso_0225"/>
<reference evidence="3" key="1">
    <citation type="submission" date="2006-06" db="EMBL/GenBank/DDBJ databases">
        <title>Complete sequence of chromosome of Chelativorans sp. BNC1.</title>
        <authorList>
            <consortium name="US DOE Joint Genome Institute"/>
            <person name="Copeland A."/>
            <person name="Lucas S."/>
            <person name="Lapidus A."/>
            <person name="Barry K."/>
            <person name="Detter J.C."/>
            <person name="Glavina del Rio T."/>
            <person name="Hammon N."/>
            <person name="Israni S."/>
            <person name="Dalin E."/>
            <person name="Tice H."/>
            <person name="Pitluck S."/>
            <person name="Chertkov O."/>
            <person name="Brettin T."/>
            <person name="Bruce D."/>
            <person name="Han C."/>
            <person name="Tapia R."/>
            <person name="Gilna P."/>
            <person name="Schmutz J."/>
            <person name="Larimer F."/>
            <person name="Land M."/>
            <person name="Hauser L."/>
            <person name="Kyrpides N."/>
            <person name="Mikhailova N."/>
            <person name="Richardson P."/>
        </authorList>
    </citation>
    <scope>NUCLEOTIDE SEQUENCE</scope>
    <source>
        <strain evidence="3">BNC1</strain>
    </source>
</reference>
<name>Q11LU6_CHESB</name>
<dbReference type="EMBL" id="CP000390">
    <property type="protein sequence ID" value="ABG61629.1"/>
    <property type="molecule type" value="Genomic_DNA"/>
</dbReference>
<evidence type="ECO:0000313" key="3">
    <source>
        <dbReference type="EMBL" id="ABG61629.1"/>
    </source>
</evidence>
<evidence type="ECO:0000256" key="2">
    <source>
        <dbReference type="SAM" id="MobiDB-lite"/>
    </source>
</evidence>
<evidence type="ECO:0008006" key="4">
    <source>
        <dbReference type="Google" id="ProtNLM"/>
    </source>
</evidence>
<feature type="compositionally biased region" description="Basic and acidic residues" evidence="2">
    <location>
        <begin position="751"/>
        <end position="778"/>
    </location>
</feature>
<keyword evidence="1" id="KW-0175">Coiled coil</keyword>
<feature type="coiled-coil region" evidence="1">
    <location>
        <begin position="635"/>
        <end position="698"/>
    </location>
</feature>
<feature type="compositionally biased region" description="Low complexity" evidence="2">
    <location>
        <begin position="478"/>
        <end position="505"/>
    </location>
</feature>